<evidence type="ECO:0000313" key="1">
    <source>
        <dbReference type="EMBL" id="JAD83635.1"/>
    </source>
</evidence>
<reference evidence="1" key="2">
    <citation type="journal article" date="2015" name="Data Brief">
        <title>Shoot transcriptome of the giant reed, Arundo donax.</title>
        <authorList>
            <person name="Barrero R.A."/>
            <person name="Guerrero F.D."/>
            <person name="Moolhuijzen P."/>
            <person name="Goolsby J.A."/>
            <person name="Tidwell J."/>
            <person name="Bellgard S.E."/>
            <person name="Bellgard M.I."/>
        </authorList>
    </citation>
    <scope>NUCLEOTIDE SEQUENCE</scope>
    <source>
        <tissue evidence="1">Shoot tissue taken approximately 20 cm above the soil surface</tissue>
    </source>
</reference>
<accession>A0A0A9DDE3</accession>
<protein>
    <submittedName>
        <fullName evidence="1">Uncharacterized protein</fullName>
    </submittedName>
</protein>
<sequence length="98" mass="11161">MCLKTTLLTYQLRSNKHIRVMDHSTSLVLLCQDLELSTPCKNIRTTCLLQAYNNNNNNDLLPRLSLVMGALEALVIFKEISSLIRILALHQLSVLMKH</sequence>
<reference evidence="1" key="1">
    <citation type="submission" date="2014-09" db="EMBL/GenBank/DDBJ databases">
        <authorList>
            <person name="Magalhaes I.L.F."/>
            <person name="Oliveira U."/>
            <person name="Santos F.R."/>
            <person name="Vidigal T.H.D.A."/>
            <person name="Brescovit A.D."/>
            <person name="Santos A.J."/>
        </authorList>
    </citation>
    <scope>NUCLEOTIDE SEQUENCE</scope>
    <source>
        <tissue evidence="1">Shoot tissue taken approximately 20 cm above the soil surface</tissue>
    </source>
</reference>
<name>A0A0A9DDE3_ARUDO</name>
<dbReference type="AlphaFoldDB" id="A0A0A9DDE3"/>
<organism evidence="1">
    <name type="scientific">Arundo donax</name>
    <name type="common">Giant reed</name>
    <name type="synonym">Donax arundinaceus</name>
    <dbReference type="NCBI Taxonomy" id="35708"/>
    <lineage>
        <taxon>Eukaryota</taxon>
        <taxon>Viridiplantae</taxon>
        <taxon>Streptophyta</taxon>
        <taxon>Embryophyta</taxon>
        <taxon>Tracheophyta</taxon>
        <taxon>Spermatophyta</taxon>
        <taxon>Magnoliopsida</taxon>
        <taxon>Liliopsida</taxon>
        <taxon>Poales</taxon>
        <taxon>Poaceae</taxon>
        <taxon>PACMAD clade</taxon>
        <taxon>Arundinoideae</taxon>
        <taxon>Arundineae</taxon>
        <taxon>Arundo</taxon>
    </lineage>
</organism>
<dbReference type="EMBL" id="GBRH01214260">
    <property type="protein sequence ID" value="JAD83635.1"/>
    <property type="molecule type" value="Transcribed_RNA"/>
</dbReference>
<proteinExistence type="predicted"/>